<dbReference type="EMBL" id="CP070499">
    <property type="protein sequence ID" value="QSB14099.1"/>
    <property type="molecule type" value="Genomic_DNA"/>
</dbReference>
<evidence type="ECO:0000256" key="2">
    <source>
        <dbReference type="ARBA" id="ARBA00023125"/>
    </source>
</evidence>
<evidence type="ECO:0000256" key="1">
    <source>
        <dbReference type="ARBA" id="ARBA00023015"/>
    </source>
</evidence>
<dbReference type="Pfam" id="PF12833">
    <property type="entry name" value="HTH_18"/>
    <property type="match status" value="1"/>
</dbReference>
<reference evidence="5" key="1">
    <citation type="submission" date="2021-02" db="EMBL/GenBank/DDBJ databases">
        <title>Natrosporangium hydrolyticum gen. nov., sp. nov, a haloalkaliphilic actinobacterium from a soda solonchak soil.</title>
        <authorList>
            <person name="Sorokin D.Y."/>
            <person name="Khijniak T.V."/>
            <person name="Zakharycheva A.P."/>
            <person name="Boueva O.V."/>
            <person name="Ariskina E.V."/>
            <person name="Hahnke R.L."/>
            <person name="Bunk B."/>
            <person name="Sproer C."/>
            <person name="Schumann P."/>
            <person name="Evtushenko L.I."/>
            <person name="Kublanov I.V."/>
        </authorList>
    </citation>
    <scope>NUCLEOTIDE SEQUENCE</scope>
    <source>
        <strain evidence="5">DSM 106523</strain>
    </source>
</reference>
<dbReference type="PANTHER" id="PTHR46796:SF13">
    <property type="entry name" value="HTH-TYPE TRANSCRIPTIONAL ACTIVATOR RHAS"/>
    <property type="match status" value="1"/>
</dbReference>
<dbReference type="Gene3D" id="1.10.10.60">
    <property type="entry name" value="Homeodomain-like"/>
    <property type="match status" value="2"/>
</dbReference>
<evidence type="ECO:0000313" key="6">
    <source>
        <dbReference type="Proteomes" id="UP000662857"/>
    </source>
</evidence>
<dbReference type="PANTHER" id="PTHR46796">
    <property type="entry name" value="HTH-TYPE TRANSCRIPTIONAL ACTIVATOR RHAS-RELATED"/>
    <property type="match status" value="1"/>
</dbReference>
<keyword evidence="3" id="KW-0804">Transcription</keyword>
<dbReference type="SUPFAM" id="SSF46689">
    <property type="entry name" value="Homeodomain-like"/>
    <property type="match status" value="2"/>
</dbReference>
<evidence type="ECO:0000259" key="4">
    <source>
        <dbReference type="PROSITE" id="PS01124"/>
    </source>
</evidence>
<dbReference type="InterPro" id="IPR032783">
    <property type="entry name" value="AraC_lig"/>
</dbReference>
<protein>
    <submittedName>
        <fullName evidence="5">AraC family transcriptional regulator</fullName>
    </submittedName>
</protein>
<keyword evidence="1" id="KW-0805">Transcription regulation</keyword>
<organism evidence="5 6">
    <name type="scientific">Natronosporangium hydrolyticum</name>
    <dbReference type="NCBI Taxonomy" id="2811111"/>
    <lineage>
        <taxon>Bacteria</taxon>
        <taxon>Bacillati</taxon>
        <taxon>Actinomycetota</taxon>
        <taxon>Actinomycetes</taxon>
        <taxon>Micromonosporales</taxon>
        <taxon>Micromonosporaceae</taxon>
        <taxon>Natronosporangium</taxon>
    </lineage>
</organism>
<dbReference type="InterPro" id="IPR009057">
    <property type="entry name" value="Homeodomain-like_sf"/>
</dbReference>
<name>A0A895YF85_9ACTN</name>
<keyword evidence="6" id="KW-1185">Reference proteome</keyword>
<dbReference type="GO" id="GO:0003700">
    <property type="term" value="F:DNA-binding transcription factor activity"/>
    <property type="evidence" value="ECO:0007669"/>
    <property type="project" value="InterPro"/>
</dbReference>
<dbReference type="GO" id="GO:0043565">
    <property type="term" value="F:sequence-specific DNA binding"/>
    <property type="evidence" value="ECO:0007669"/>
    <property type="project" value="InterPro"/>
</dbReference>
<feature type="domain" description="HTH araC/xylS-type" evidence="4">
    <location>
        <begin position="209"/>
        <end position="306"/>
    </location>
</feature>
<dbReference type="Pfam" id="PF12852">
    <property type="entry name" value="Cupin_6"/>
    <property type="match status" value="1"/>
</dbReference>
<gene>
    <name evidence="5" type="ORF">JQS43_21605</name>
</gene>
<sequence>MLEDLLHRARARGALMSRSLLSAPWALAFHDRPAVALEVVSGGDAWLRHPDAGTLGLAAGDLALISGGHPYVIADRPETPVQVEVFGPAECAAPGEPAAARGDRWRLDHRTYGTDPAAPIEVIRGAYRLAGDVGRWLLAGLPPVAVVRSAPATEPWVSLLRQALPVAAPGQQVVLDRLLDALFVVALQRWLGTDPTPRWTGALADPAVGRALAALHAEPARPWTVDQLAAAAGMSRSGFARRFRRLVGDTPLGYLTGWRMTLAADALDTGRSVTATAREVGYGDPYGFSAAFKRHHGLPPSRWSARSVPRR</sequence>
<evidence type="ECO:0000256" key="3">
    <source>
        <dbReference type="ARBA" id="ARBA00023163"/>
    </source>
</evidence>
<accession>A0A895YF85</accession>
<evidence type="ECO:0000313" key="5">
    <source>
        <dbReference type="EMBL" id="QSB14099.1"/>
    </source>
</evidence>
<dbReference type="AlphaFoldDB" id="A0A895YF85"/>
<dbReference type="PROSITE" id="PS00041">
    <property type="entry name" value="HTH_ARAC_FAMILY_1"/>
    <property type="match status" value="1"/>
</dbReference>
<dbReference type="Proteomes" id="UP000662857">
    <property type="component" value="Chromosome"/>
</dbReference>
<dbReference type="KEGG" id="nhy:JQS43_21605"/>
<dbReference type="InterPro" id="IPR050204">
    <property type="entry name" value="AraC_XylS_family_regulators"/>
</dbReference>
<dbReference type="InterPro" id="IPR018060">
    <property type="entry name" value="HTH_AraC"/>
</dbReference>
<dbReference type="SMART" id="SM00342">
    <property type="entry name" value="HTH_ARAC"/>
    <property type="match status" value="1"/>
</dbReference>
<dbReference type="InterPro" id="IPR018062">
    <property type="entry name" value="HTH_AraC-typ_CS"/>
</dbReference>
<dbReference type="PROSITE" id="PS01124">
    <property type="entry name" value="HTH_ARAC_FAMILY_2"/>
    <property type="match status" value="1"/>
</dbReference>
<proteinExistence type="predicted"/>
<keyword evidence="2" id="KW-0238">DNA-binding</keyword>
<dbReference type="RefSeq" id="WP_239676216.1">
    <property type="nucleotide sequence ID" value="NZ_CP070499.1"/>
</dbReference>